<keyword evidence="3" id="KW-1185">Reference proteome</keyword>
<dbReference type="STRING" id="1715692.RUE5091_00868"/>
<dbReference type="AlphaFoldDB" id="A0A0P1I4B4"/>
<dbReference type="EMBL" id="CYUD01000002">
    <property type="protein sequence ID" value="CUJ89411.1"/>
    <property type="molecule type" value="Genomic_DNA"/>
</dbReference>
<protein>
    <submittedName>
        <fullName evidence="2">Uncharacterized protein</fullName>
    </submittedName>
</protein>
<dbReference type="RefSeq" id="WP_058280629.1">
    <property type="nucleotide sequence ID" value="NZ_CYUD01000002.1"/>
</dbReference>
<evidence type="ECO:0000256" key="1">
    <source>
        <dbReference type="SAM" id="SignalP"/>
    </source>
</evidence>
<accession>A0A0P1I4B4</accession>
<sequence>MRIFSGSTLATCAALWIGVVTPVSAETPITYTDAGRALFSFAVPDFWGVRTGGPREIEDTELGDIRGVARVMGIKPVTDDNVWMGFVSPAGVASIDDGLRYLDDIDKFLVKDPTVTSTSDTRIGGLPARVIRGTGTRDGRGINFTATIIDLPKGRVAVVVAILRDGADPTYVDDLNAVFASFRSLQ</sequence>
<keyword evidence="1" id="KW-0732">Signal</keyword>
<feature type="chain" id="PRO_5006064869" evidence="1">
    <location>
        <begin position="26"/>
        <end position="186"/>
    </location>
</feature>
<feature type="signal peptide" evidence="1">
    <location>
        <begin position="1"/>
        <end position="25"/>
    </location>
</feature>
<evidence type="ECO:0000313" key="2">
    <source>
        <dbReference type="EMBL" id="CUJ89411.1"/>
    </source>
</evidence>
<reference evidence="3" key="1">
    <citation type="submission" date="2015-09" db="EMBL/GenBank/DDBJ databases">
        <authorList>
            <person name="Rodrigo-Torres L."/>
            <person name="Arahal D.R."/>
        </authorList>
    </citation>
    <scope>NUCLEOTIDE SEQUENCE [LARGE SCALE GENOMIC DNA]</scope>
    <source>
        <strain evidence="3">CECT 5091</strain>
    </source>
</reference>
<name>A0A0P1I4B4_9RHOB</name>
<proteinExistence type="predicted"/>
<organism evidence="2 3">
    <name type="scientific">Ruegeria denitrificans</name>
    <dbReference type="NCBI Taxonomy" id="1715692"/>
    <lineage>
        <taxon>Bacteria</taxon>
        <taxon>Pseudomonadati</taxon>
        <taxon>Pseudomonadota</taxon>
        <taxon>Alphaproteobacteria</taxon>
        <taxon>Rhodobacterales</taxon>
        <taxon>Roseobacteraceae</taxon>
        <taxon>Ruegeria</taxon>
    </lineage>
</organism>
<evidence type="ECO:0000313" key="3">
    <source>
        <dbReference type="Proteomes" id="UP000051260"/>
    </source>
</evidence>
<gene>
    <name evidence="2" type="ORF">RUE5091_00868</name>
</gene>
<dbReference type="Proteomes" id="UP000051260">
    <property type="component" value="Unassembled WGS sequence"/>
</dbReference>